<evidence type="ECO:0000256" key="4">
    <source>
        <dbReference type="ARBA" id="ARBA00022833"/>
    </source>
</evidence>
<evidence type="ECO:0000313" key="8">
    <source>
        <dbReference type="EMBL" id="TVY29220.1"/>
    </source>
</evidence>
<dbReference type="PANTHER" id="PTHR22726">
    <property type="entry name" value="METALLOENDOPEPTIDASE OMA1"/>
    <property type="match status" value="1"/>
</dbReference>
<dbReference type="Pfam" id="PF01435">
    <property type="entry name" value="Peptidase_M48"/>
    <property type="match status" value="1"/>
</dbReference>
<dbReference type="Proteomes" id="UP000431533">
    <property type="component" value="Unassembled WGS sequence"/>
</dbReference>
<dbReference type="EMBL" id="QGMH01000020">
    <property type="protein sequence ID" value="TVY29220.1"/>
    <property type="molecule type" value="Genomic_DNA"/>
</dbReference>
<comment type="caution">
    <text evidence="8">The sequence shown here is derived from an EMBL/GenBank/DDBJ whole genome shotgun (WGS) entry which is preliminary data.</text>
</comment>
<gene>
    <name evidence="8" type="primary">oma1</name>
    <name evidence="8" type="ORF">LHYA1_G002885</name>
</gene>
<dbReference type="PANTHER" id="PTHR22726:SF1">
    <property type="entry name" value="METALLOENDOPEPTIDASE OMA1, MITOCHONDRIAL"/>
    <property type="match status" value="1"/>
</dbReference>
<protein>
    <submittedName>
        <fullName evidence="8">Mitochondrial metalloendopeptidase</fullName>
    </submittedName>
</protein>
<keyword evidence="1 6" id="KW-0645">Protease</keyword>
<evidence type="ECO:0000256" key="3">
    <source>
        <dbReference type="ARBA" id="ARBA00022801"/>
    </source>
</evidence>
<comment type="cofactor">
    <cofactor evidence="6">
        <name>Zn(2+)</name>
        <dbReference type="ChEBI" id="CHEBI:29105"/>
    </cofactor>
    <text evidence="6">Binds 1 zinc ion per subunit.</text>
</comment>
<organism evidence="8 9">
    <name type="scientific">Lachnellula hyalina</name>
    <dbReference type="NCBI Taxonomy" id="1316788"/>
    <lineage>
        <taxon>Eukaryota</taxon>
        <taxon>Fungi</taxon>
        <taxon>Dikarya</taxon>
        <taxon>Ascomycota</taxon>
        <taxon>Pezizomycotina</taxon>
        <taxon>Leotiomycetes</taxon>
        <taxon>Helotiales</taxon>
        <taxon>Lachnaceae</taxon>
        <taxon>Lachnellula</taxon>
    </lineage>
</organism>
<evidence type="ECO:0000256" key="1">
    <source>
        <dbReference type="ARBA" id="ARBA00022670"/>
    </source>
</evidence>
<dbReference type="RefSeq" id="XP_031008008.1">
    <property type="nucleotide sequence ID" value="XM_031147859.1"/>
</dbReference>
<dbReference type="GeneID" id="41983083"/>
<name>A0A8H8R7Y1_9HELO</name>
<reference evidence="8 9" key="1">
    <citation type="submission" date="2018-05" db="EMBL/GenBank/DDBJ databases">
        <title>Genome sequencing and assembly of the regulated plant pathogen Lachnellula willkommii and related sister species for the development of diagnostic species identification markers.</title>
        <authorList>
            <person name="Giroux E."/>
            <person name="Bilodeau G."/>
        </authorList>
    </citation>
    <scope>NUCLEOTIDE SEQUENCE [LARGE SCALE GENOMIC DNA]</scope>
    <source>
        <strain evidence="8 9">CBS 185.66</strain>
    </source>
</reference>
<dbReference type="InterPro" id="IPR051156">
    <property type="entry name" value="Mito/Outer_Membr_Metalloprot"/>
</dbReference>
<keyword evidence="4 6" id="KW-0862">Zinc</keyword>
<evidence type="ECO:0000256" key="2">
    <source>
        <dbReference type="ARBA" id="ARBA00022723"/>
    </source>
</evidence>
<comment type="similarity">
    <text evidence="6">Belongs to the peptidase M48 family.</text>
</comment>
<proteinExistence type="inferred from homology"/>
<dbReference type="OrthoDB" id="7464992at2759"/>
<dbReference type="GO" id="GO:0034982">
    <property type="term" value="P:mitochondrial protein processing"/>
    <property type="evidence" value="ECO:0007669"/>
    <property type="project" value="TreeGrafter"/>
</dbReference>
<feature type="domain" description="Peptidase M48" evidence="7">
    <location>
        <begin position="88"/>
        <end position="214"/>
    </location>
</feature>
<keyword evidence="2" id="KW-0479">Metal-binding</keyword>
<accession>A0A8H8R7Y1</accession>
<evidence type="ECO:0000256" key="5">
    <source>
        <dbReference type="ARBA" id="ARBA00023049"/>
    </source>
</evidence>
<feature type="non-terminal residue" evidence="8">
    <location>
        <position position="1"/>
    </location>
</feature>
<dbReference type="GO" id="GO:0005743">
    <property type="term" value="C:mitochondrial inner membrane"/>
    <property type="evidence" value="ECO:0007669"/>
    <property type="project" value="TreeGrafter"/>
</dbReference>
<sequence length="251" mass="28101">MAQGFTLRSSDVEVQYSDSGRSTFSKVNLVDLLVHYVFWWHYGLYSSGARNSGRIPPFTSTTRLAASAWHGITPRLELHIICIIYLHYDGLAAILGHEIAHNVARHQAEQLSSLVILAPVRWAFIYLDYAGFTAGFGRVLADLALNFGLMMPASRKQESEADYIGLMMMAKACYDPKAAVKVWQRMEAANKSDIPQWLSTHPTNNTRIEQMTNWLPKAEAARDESGCAVTMGYAKDFQETMGRWGSFGNIV</sequence>
<keyword evidence="3 6" id="KW-0378">Hydrolase</keyword>
<dbReference type="GO" id="GO:0006515">
    <property type="term" value="P:protein quality control for misfolded or incompletely synthesized proteins"/>
    <property type="evidence" value="ECO:0007669"/>
    <property type="project" value="TreeGrafter"/>
</dbReference>
<dbReference type="InterPro" id="IPR001915">
    <property type="entry name" value="Peptidase_M48"/>
</dbReference>
<dbReference type="GO" id="GO:0046872">
    <property type="term" value="F:metal ion binding"/>
    <property type="evidence" value="ECO:0007669"/>
    <property type="project" value="UniProtKB-KW"/>
</dbReference>
<evidence type="ECO:0000256" key="6">
    <source>
        <dbReference type="RuleBase" id="RU003983"/>
    </source>
</evidence>
<dbReference type="CDD" id="cd07331">
    <property type="entry name" value="M48C_Oma1_like"/>
    <property type="match status" value="1"/>
</dbReference>
<keyword evidence="9" id="KW-1185">Reference proteome</keyword>
<keyword evidence="5 6" id="KW-0482">Metalloprotease</keyword>
<dbReference type="AlphaFoldDB" id="A0A8H8R7Y1"/>
<dbReference type="GO" id="GO:0004222">
    <property type="term" value="F:metalloendopeptidase activity"/>
    <property type="evidence" value="ECO:0007669"/>
    <property type="project" value="InterPro"/>
</dbReference>
<evidence type="ECO:0000313" key="9">
    <source>
        <dbReference type="Proteomes" id="UP000431533"/>
    </source>
</evidence>
<evidence type="ECO:0000259" key="7">
    <source>
        <dbReference type="Pfam" id="PF01435"/>
    </source>
</evidence>